<keyword evidence="3" id="KW-1185">Reference proteome</keyword>
<dbReference type="PROSITE" id="PS51462">
    <property type="entry name" value="NUDIX"/>
    <property type="match status" value="1"/>
</dbReference>
<proteinExistence type="predicted"/>
<dbReference type="InterPro" id="IPR054105">
    <property type="entry name" value="WHD_NrtR"/>
</dbReference>
<accession>A0A2V3Q0K4</accession>
<organism evidence="2 3">
    <name type="scientific">Dysgonomonas alginatilytica</name>
    <dbReference type="NCBI Taxonomy" id="1605892"/>
    <lineage>
        <taxon>Bacteria</taxon>
        <taxon>Pseudomonadati</taxon>
        <taxon>Bacteroidota</taxon>
        <taxon>Bacteroidia</taxon>
        <taxon>Bacteroidales</taxon>
        <taxon>Dysgonomonadaceae</taxon>
        <taxon>Dysgonomonas</taxon>
    </lineage>
</organism>
<dbReference type="PANTHER" id="PTHR43736:SF4">
    <property type="entry name" value="SLR1690 PROTEIN"/>
    <property type="match status" value="1"/>
</dbReference>
<dbReference type="SUPFAM" id="SSF46785">
    <property type="entry name" value="Winged helix' DNA-binding domain"/>
    <property type="match status" value="1"/>
</dbReference>
<dbReference type="OrthoDB" id="9786141at2"/>
<dbReference type="InterPro" id="IPR015797">
    <property type="entry name" value="NUDIX_hydrolase-like_dom_sf"/>
</dbReference>
<dbReference type="Gene3D" id="1.10.10.10">
    <property type="entry name" value="Winged helix-like DNA-binding domain superfamily/Winged helix DNA-binding domain"/>
    <property type="match status" value="1"/>
</dbReference>
<dbReference type="AlphaFoldDB" id="A0A2V3Q0K4"/>
<dbReference type="RefSeq" id="WP_110308814.1">
    <property type="nucleotide sequence ID" value="NZ_QICL01000001.1"/>
</dbReference>
<dbReference type="Proteomes" id="UP000247973">
    <property type="component" value="Unassembled WGS sequence"/>
</dbReference>
<dbReference type="Gene3D" id="3.90.79.10">
    <property type="entry name" value="Nucleoside Triphosphate Pyrophosphohydrolase"/>
    <property type="match status" value="1"/>
</dbReference>
<name>A0A2V3Q0K4_9BACT</name>
<dbReference type="Pfam" id="PF00293">
    <property type="entry name" value="NUDIX"/>
    <property type="match status" value="1"/>
</dbReference>
<dbReference type="EMBL" id="QICL01000001">
    <property type="protein sequence ID" value="PXV68825.1"/>
    <property type="molecule type" value="Genomic_DNA"/>
</dbReference>
<dbReference type="InterPro" id="IPR036390">
    <property type="entry name" value="WH_DNA-bd_sf"/>
</dbReference>
<dbReference type="CDD" id="cd18873">
    <property type="entry name" value="NUDIX_NadM_like"/>
    <property type="match status" value="1"/>
</dbReference>
<dbReference type="SUPFAM" id="SSF55811">
    <property type="entry name" value="Nudix"/>
    <property type="match status" value="1"/>
</dbReference>
<dbReference type="InterPro" id="IPR036388">
    <property type="entry name" value="WH-like_DNA-bd_sf"/>
</dbReference>
<dbReference type="InterPro" id="IPR000086">
    <property type="entry name" value="NUDIX_hydrolase_dom"/>
</dbReference>
<comment type="caution">
    <text evidence="2">The sequence shown here is derived from an EMBL/GenBank/DDBJ whole genome shotgun (WGS) entry which is preliminary data.</text>
</comment>
<feature type="domain" description="Nudix hydrolase" evidence="1">
    <location>
        <begin position="21"/>
        <end position="169"/>
    </location>
</feature>
<dbReference type="PANTHER" id="PTHR43736">
    <property type="entry name" value="ADP-RIBOSE PYROPHOSPHATASE"/>
    <property type="match status" value="1"/>
</dbReference>
<reference evidence="2 3" key="1">
    <citation type="submission" date="2018-03" db="EMBL/GenBank/DDBJ databases">
        <title>Genomic Encyclopedia of Archaeal and Bacterial Type Strains, Phase II (KMG-II): from individual species to whole genera.</title>
        <authorList>
            <person name="Goeker M."/>
        </authorList>
    </citation>
    <scope>NUCLEOTIDE SEQUENCE [LARGE SCALE GENOMIC DNA]</scope>
    <source>
        <strain evidence="2 3">DSM 100214</strain>
    </source>
</reference>
<dbReference type="Pfam" id="PF21906">
    <property type="entry name" value="WHD_NrtR"/>
    <property type="match status" value="1"/>
</dbReference>
<evidence type="ECO:0000259" key="1">
    <source>
        <dbReference type="PROSITE" id="PS51462"/>
    </source>
</evidence>
<evidence type="ECO:0000313" key="3">
    <source>
        <dbReference type="Proteomes" id="UP000247973"/>
    </source>
</evidence>
<gene>
    <name evidence="2" type="ORF">CLV62_10189</name>
</gene>
<sequence>MTKRYPTAEVLAQANDTFLDSVSVDCVILAFHQGSLKVLLNKFKISDKWMLPGGFVHIDENVDDAANRILKFRVGIADLYLKQFHLFGNCDRTRKEESLKMLDSWGITPENGHWFLKRFVSMGYYALVEYSKASISIDESVEEVGWYDLDKLPELYADHGAIVEKAINTIRIQIGIVPIGYELLPEKFTMPELRLIYEAILGYELDRRNFQRKMLSVGLINRLDEKRKNGAHKAPYLYSFNREKYEEASLGGVHLMPWTH</sequence>
<protein>
    <submittedName>
        <fullName evidence="2">NUDIX domain-containing protein</fullName>
    </submittedName>
</protein>
<evidence type="ECO:0000313" key="2">
    <source>
        <dbReference type="EMBL" id="PXV68825.1"/>
    </source>
</evidence>